<evidence type="ECO:0000313" key="2">
    <source>
        <dbReference type="Proteomes" id="UP000605144"/>
    </source>
</evidence>
<organism evidence="1 2">
    <name type="scientific">Methanothermococcus okinawensis</name>
    <dbReference type="NCBI Taxonomy" id="155863"/>
    <lineage>
        <taxon>Archaea</taxon>
        <taxon>Methanobacteriati</taxon>
        <taxon>Methanobacteriota</taxon>
        <taxon>Methanomada group</taxon>
        <taxon>Methanococci</taxon>
        <taxon>Methanococcales</taxon>
        <taxon>Methanococcaceae</taxon>
        <taxon>Methanothermococcus</taxon>
    </lineage>
</organism>
<dbReference type="Proteomes" id="UP000605144">
    <property type="component" value="Unassembled WGS sequence"/>
</dbReference>
<comment type="caution">
    <text evidence="1">The sequence shown here is derived from an EMBL/GenBank/DDBJ whole genome shotgun (WGS) entry which is preliminary data.</text>
</comment>
<sequence>MRRNIFLFLLLSILSLAVCHGEINNPQNYGDIFFIQFADIHLCNNSEVKEIFGGKLPPVNITKE</sequence>
<dbReference type="AlphaFoldDB" id="A0A832YX41"/>
<gene>
    <name evidence="1" type="ORF">EYG76_03490</name>
</gene>
<protein>
    <submittedName>
        <fullName evidence="1">Uncharacterized protein</fullName>
    </submittedName>
</protein>
<name>A0A832YX41_9EURY</name>
<evidence type="ECO:0000313" key="1">
    <source>
        <dbReference type="EMBL" id="HIP17350.1"/>
    </source>
</evidence>
<feature type="non-terminal residue" evidence="1">
    <location>
        <position position="64"/>
    </location>
</feature>
<accession>A0A832YX41</accession>
<dbReference type="EMBL" id="DQSV01000070">
    <property type="protein sequence ID" value="HIP17350.1"/>
    <property type="molecule type" value="Genomic_DNA"/>
</dbReference>
<reference evidence="1" key="1">
    <citation type="journal article" date="2020" name="ISME J.">
        <title>Gammaproteobacteria mediating utilization of methyl-, sulfur- and petroleum organic compounds in deep ocean hydrothermal plumes.</title>
        <authorList>
            <person name="Zhou Z."/>
            <person name="Liu Y."/>
            <person name="Pan J."/>
            <person name="Cron B.R."/>
            <person name="Toner B.M."/>
            <person name="Anantharaman K."/>
            <person name="Breier J.A."/>
            <person name="Dick G.J."/>
            <person name="Li M."/>
        </authorList>
    </citation>
    <scope>NUCLEOTIDE SEQUENCE</scope>
    <source>
        <strain evidence="1">SZUA-1385</strain>
    </source>
</reference>
<proteinExistence type="predicted"/>